<reference evidence="2 4" key="2">
    <citation type="submission" date="2018-11" db="EMBL/GenBank/DDBJ databases">
        <authorList>
            <consortium name="Pathogen Informatics"/>
        </authorList>
    </citation>
    <scope>NUCLEOTIDE SEQUENCE [LARGE SCALE GENOMIC DNA]</scope>
</reference>
<evidence type="ECO:0000313" key="4">
    <source>
        <dbReference type="Proteomes" id="UP000274756"/>
    </source>
</evidence>
<dbReference type="Proteomes" id="UP000274756">
    <property type="component" value="Unassembled WGS sequence"/>
</dbReference>
<accession>A0A158Q4S3</accession>
<dbReference type="GO" id="GO:0071277">
    <property type="term" value="P:cellular response to calcium ion"/>
    <property type="evidence" value="ECO:0007669"/>
    <property type="project" value="TreeGrafter"/>
</dbReference>
<dbReference type="InterPro" id="IPR036465">
    <property type="entry name" value="vWFA_dom_sf"/>
</dbReference>
<evidence type="ECO:0000313" key="2">
    <source>
        <dbReference type="EMBL" id="VDN59340.1"/>
    </source>
</evidence>
<dbReference type="Pfam" id="PF07002">
    <property type="entry name" value="Copine"/>
    <property type="match status" value="1"/>
</dbReference>
<dbReference type="PANTHER" id="PTHR10857:SF131">
    <property type="entry name" value="COPINE C-TERMINAL DOMAIN-CONTAINING PROTEIN"/>
    <property type="match status" value="1"/>
</dbReference>
<dbReference type="PANTHER" id="PTHR10857">
    <property type="entry name" value="COPINE"/>
    <property type="match status" value="1"/>
</dbReference>
<keyword evidence="4" id="KW-1185">Reference proteome</keyword>
<dbReference type="InterPro" id="IPR010734">
    <property type="entry name" value="Copine_C"/>
</dbReference>
<dbReference type="WBParaSite" id="DME_0000557201-mRNA-1">
    <property type="protein sequence ID" value="DME_0000557201-mRNA-1"/>
    <property type="gene ID" value="DME_0000557201"/>
</dbReference>
<reference evidence="5" key="1">
    <citation type="submission" date="2016-04" db="UniProtKB">
        <authorList>
            <consortium name="WormBaseParasite"/>
        </authorList>
    </citation>
    <scope>IDENTIFICATION</scope>
</reference>
<dbReference type="EMBL" id="UYYG01001179">
    <property type="protein sequence ID" value="VDN59340.1"/>
    <property type="molecule type" value="Genomic_DNA"/>
</dbReference>
<evidence type="ECO:0000313" key="3">
    <source>
        <dbReference type="Proteomes" id="UP000038040"/>
    </source>
</evidence>
<sequence length="241" mass="27381">MNMVRIRQIMEVRKALKAPPLLPPKVRGLIKRKFCFTKDFSSKNCAAFGFGAKIPPLYRDSQQFCLNFDTDPHCTGTNGVIEAFRQAYITVQPVPNAHFSHIIYHVSKLAENTRKRNQASLPQYFVLIIITPGSVDDLRETIQAIIFASKAPLSIVFVGIGNNDFSEIEKLGFSGSRLAYQGRKVERDMLQFISLAEIYNDQEEEDIRELIAEKALSQIPRQMSTWMMKNGYSAEGKKVRT</sequence>
<dbReference type="SUPFAM" id="SSF53300">
    <property type="entry name" value="vWA-like"/>
    <property type="match status" value="1"/>
</dbReference>
<evidence type="ECO:0000259" key="1">
    <source>
        <dbReference type="Pfam" id="PF07002"/>
    </source>
</evidence>
<dbReference type="STRING" id="318479.A0A158Q4S3"/>
<dbReference type="OrthoDB" id="5855668at2759"/>
<organism evidence="3 5">
    <name type="scientific">Dracunculus medinensis</name>
    <name type="common">Guinea worm</name>
    <dbReference type="NCBI Taxonomy" id="318479"/>
    <lineage>
        <taxon>Eukaryota</taxon>
        <taxon>Metazoa</taxon>
        <taxon>Ecdysozoa</taxon>
        <taxon>Nematoda</taxon>
        <taxon>Chromadorea</taxon>
        <taxon>Rhabditida</taxon>
        <taxon>Spirurina</taxon>
        <taxon>Dracunculoidea</taxon>
        <taxon>Dracunculidae</taxon>
        <taxon>Dracunculus</taxon>
    </lineage>
</organism>
<feature type="domain" description="Copine C-terminal" evidence="1">
    <location>
        <begin position="41"/>
        <end position="231"/>
    </location>
</feature>
<proteinExistence type="predicted"/>
<gene>
    <name evidence="2" type="ORF">DME_LOCUS9313</name>
</gene>
<evidence type="ECO:0000313" key="5">
    <source>
        <dbReference type="WBParaSite" id="DME_0000557201-mRNA-1"/>
    </source>
</evidence>
<dbReference type="AlphaFoldDB" id="A0A158Q4S3"/>
<protein>
    <submittedName>
        <fullName evidence="5">Copine domain-containing protein</fullName>
    </submittedName>
</protein>
<name>A0A158Q4S3_DRAME</name>
<dbReference type="InterPro" id="IPR045052">
    <property type="entry name" value="Copine"/>
</dbReference>
<dbReference type="GO" id="GO:0005544">
    <property type="term" value="F:calcium-dependent phospholipid binding"/>
    <property type="evidence" value="ECO:0007669"/>
    <property type="project" value="InterPro"/>
</dbReference>
<dbReference type="GO" id="GO:0005886">
    <property type="term" value="C:plasma membrane"/>
    <property type="evidence" value="ECO:0007669"/>
    <property type="project" value="TreeGrafter"/>
</dbReference>
<dbReference type="Proteomes" id="UP000038040">
    <property type="component" value="Unplaced"/>
</dbReference>